<sequence>MKAWGIIVLSMIFLLACTDRRPEIERAMKKYDRLILRVDADSIADCFTLNGKLGAVSGRDSIRAFLKTFGDVNVLQQQSSTTSIVIKNDSARQEGTYFQKVIVKGDTIVATGHYTASWVWDGVQGWLLKNMITVPDKK</sequence>
<dbReference type="Proteomes" id="UP000266183">
    <property type="component" value="Chromosome"/>
</dbReference>
<dbReference type="OrthoDB" id="9831250at2"/>
<accession>A0A385SIB1</accession>
<proteinExistence type="predicted"/>
<feature type="domain" description="SnoaL-like" evidence="1">
    <location>
        <begin position="21"/>
        <end position="130"/>
    </location>
</feature>
<dbReference type="Pfam" id="PF13577">
    <property type="entry name" value="SnoaL_4"/>
    <property type="match status" value="1"/>
</dbReference>
<dbReference type="PROSITE" id="PS51257">
    <property type="entry name" value="PROKAR_LIPOPROTEIN"/>
    <property type="match status" value="1"/>
</dbReference>
<dbReference type="Gene3D" id="3.10.450.50">
    <property type="match status" value="1"/>
</dbReference>
<protein>
    <recommendedName>
        <fullName evidence="1">SnoaL-like domain-containing protein</fullName>
    </recommendedName>
</protein>
<gene>
    <name evidence="2" type="ORF">D4L85_06240</name>
</gene>
<reference evidence="3" key="1">
    <citation type="submission" date="2018-09" db="EMBL/GenBank/DDBJ databases">
        <title>Chryseolinea sp. KIS68-18 isolated from soil.</title>
        <authorList>
            <person name="Weon H.-Y."/>
            <person name="Kwon S.-W."/>
            <person name="Lee S.A."/>
        </authorList>
    </citation>
    <scope>NUCLEOTIDE SEQUENCE [LARGE SCALE GENOMIC DNA]</scope>
    <source>
        <strain evidence="3">KIS68-18</strain>
    </source>
</reference>
<dbReference type="EMBL" id="CP032382">
    <property type="protein sequence ID" value="AYB30206.1"/>
    <property type="molecule type" value="Genomic_DNA"/>
</dbReference>
<dbReference type="KEGG" id="chk:D4L85_06240"/>
<dbReference type="SUPFAM" id="SSF54427">
    <property type="entry name" value="NTF2-like"/>
    <property type="match status" value="1"/>
</dbReference>
<dbReference type="AlphaFoldDB" id="A0A385SIB1"/>
<keyword evidence="3" id="KW-1185">Reference proteome</keyword>
<dbReference type="InterPro" id="IPR037401">
    <property type="entry name" value="SnoaL-like"/>
</dbReference>
<dbReference type="InterPro" id="IPR032710">
    <property type="entry name" value="NTF2-like_dom_sf"/>
</dbReference>
<evidence type="ECO:0000313" key="2">
    <source>
        <dbReference type="EMBL" id="AYB30206.1"/>
    </source>
</evidence>
<evidence type="ECO:0000313" key="3">
    <source>
        <dbReference type="Proteomes" id="UP000266183"/>
    </source>
</evidence>
<organism evidence="2 3">
    <name type="scientific">Chryseolinea soli</name>
    <dbReference type="NCBI Taxonomy" id="2321403"/>
    <lineage>
        <taxon>Bacteria</taxon>
        <taxon>Pseudomonadati</taxon>
        <taxon>Bacteroidota</taxon>
        <taxon>Cytophagia</taxon>
        <taxon>Cytophagales</taxon>
        <taxon>Fulvivirgaceae</taxon>
        <taxon>Chryseolinea</taxon>
    </lineage>
</organism>
<dbReference type="RefSeq" id="WP_119753491.1">
    <property type="nucleotide sequence ID" value="NZ_CP032382.1"/>
</dbReference>
<name>A0A385SIB1_9BACT</name>
<evidence type="ECO:0000259" key="1">
    <source>
        <dbReference type="Pfam" id="PF13577"/>
    </source>
</evidence>